<evidence type="ECO:0000313" key="3">
    <source>
        <dbReference type="Proteomes" id="UP000636479"/>
    </source>
</evidence>
<keyword evidence="3" id="KW-1185">Reference proteome</keyword>
<protein>
    <submittedName>
        <fullName evidence="2">Uncharacterized protein</fullName>
    </submittedName>
</protein>
<accession>A0A8H6SBE6</accession>
<dbReference type="GeneID" id="59350131"/>
<feature type="compositionally biased region" description="Acidic residues" evidence="1">
    <location>
        <begin position="342"/>
        <end position="352"/>
    </location>
</feature>
<feature type="region of interest" description="Disordered" evidence="1">
    <location>
        <begin position="1"/>
        <end position="44"/>
    </location>
</feature>
<sequence>MPIGFKAPTLPKAPSLPSVPKIPSLPTPKFTLPSTPTLPSLPSTDSITNAVIDARAKVVRSMSTLVSPSEEESQELEEAKEEPPLEPVYIVLRPLKLTEAPSAYLKRLGKIVKAIEFENYLALQHWGVLIGERYYHLHIDDATKNISVSMVPFVAEHERHTIKFPIWRTRLTHEQRVGVAVGIIKSMGRFKTEDEVEITDEKGALVTAPADRERYHMKGRYLSSPLAEHNIFRGKYNALANNCIHFTRHYIFDQILTRRKEMNNFASNVKWLVVKWRDMGCRRGPLELAKFLSGILGMANPLAMTPDKGAKIMIKLLSIFLDIDYNPVLDKKLLDDTKSVEEVLDEDPEPSVDDMQKDPAHLPIPEVVDGEEKV</sequence>
<organism evidence="2 3">
    <name type="scientific">Mycena indigotica</name>
    <dbReference type="NCBI Taxonomy" id="2126181"/>
    <lineage>
        <taxon>Eukaryota</taxon>
        <taxon>Fungi</taxon>
        <taxon>Dikarya</taxon>
        <taxon>Basidiomycota</taxon>
        <taxon>Agaricomycotina</taxon>
        <taxon>Agaricomycetes</taxon>
        <taxon>Agaricomycetidae</taxon>
        <taxon>Agaricales</taxon>
        <taxon>Marasmiineae</taxon>
        <taxon>Mycenaceae</taxon>
        <taxon>Mycena</taxon>
    </lineage>
</organism>
<comment type="caution">
    <text evidence="2">The sequence shown here is derived from an EMBL/GenBank/DDBJ whole genome shotgun (WGS) entry which is preliminary data.</text>
</comment>
<feature type="region of interest" description="Disordered" evidence="1">
    <location>
        <begin position="340"/>
        <end position="374"/>
    </location>
</feature>
<gene>
    <name evidence="2" type="ORF">MIND_01104800</name>
</gene>
<dbReference type="EMBL" id="JACAZF010000009">
    <property type="protein sequence ID" value="KAF7295646.1"/>
    <property type="molecule type" value="Genomic_DNA"/>
</dbReference>
<feature type="compositionally biased region" description="Low complexity" evidence="1">
    <location>
        <begin position="27"/>
        <end position="44"/>
    </location>
</feature>
<evidence type="ECO:0000256" key="1">
    <source>
        <dbReference type="SAM" id="MobiDB-lite"/>
    </source>
</evidence>
<dbReference type="AlphaFoldDB" id="A0A8H6SBE6"/>
<dbReference type="OrthoDB" id="2960565at2759"/>
<proteinExistence type="predicted"/>
<dbReference type="RefSeq" id="XP_037217009.1">
    <property type="nucleotide sequence ID" value="XM_037367615.1"/>
</dbReference>
<reference evidence="2" key="1">
    <citation type="submission" date="2020-05" db="EMBL/GenBank/DDBJ databases">
        <title>Mycena genomes resolve the evolution of fungal bioluminescence.</title>
        <authorList>
            <person name="Tsai I.J."/>
        </authorList>
    </citation>
    <scope>NUCLEOTIDE SEQUENCE</scope>
    <source>
        <strain evidence="2">171206Taipei</strain>
    </source>
</reference>
<evidence type="ECO:0000313" key="2">
    <source>
        <dbReference type="EMBL" id="KAF7295646.1"/>
    </source>
</evidence>
<name>A0A8H6SBE6_9AGAR</name>
<dbReference type="Proteomes" id="UP000636479">
    <property type="component" value="Unassembled WGS sequence"/>
</dbReference>